<evidence type="ECO:0000256" key="7">
    <source>
        <dbReference type="ARBA" id="ARBA00022989"/>
    </source>
</evidence>
<dbReference type="InterPro" id="IPR032675">
    <property type="entry name" value="LRR_dom_sf"/>
</dbReference>
<comment type="similarity">
    <text evidence="2">Belongs to the RLP family.</text>
</comment>
<dbReference type="PROSITE" id="PS51257">
    <property type="entry name" value="PROKAR_LIPOPROTEIN"/>
    <property type="match status" value="1"/>
</dbReference>
<proteinExistence type="inferred from homology"/>
<keyword evidence="6" id="KW-0677">Repeat</keyword>
<protein>
    <recommendedName>
        <fullName evidence="11">Leucine-rich repeat-containing N-terminal plant-type domain-containing protein</fullName>
    </recommendedName>
</protein>
<dbReference type="PANTHER" id="PTHR48060">
    <property type="entry name" value="DNA DAMAGE-REPAIR/TOLERATION PROTEIN DRT100"/>
    <property type="match status" value="1"/>
</dbReference>
<dbReference type="PANTHER" id="PTHR48060:SF21">
    <property type="entry name" value="L DOMAIN-LIKE PROTEIN"/>
    <property type="match status" value="1"/>
</dbReference>
<dbReference type="EMBL" id="AWUE01020176">
    <property type="protein sequence ID" value="OMO69649.1"/>
    <property type="molecule type" value="Genomic_DNA"/>
</dbReference>
<dbReference type="FunFam" id="3.80.10.10:FF:000275">
    <property type="entry name" value="Leucine-rich repeat receptor-like protein kinase"/>
    <property type="match status" value="1"/>
</dbReference>
<comment type="subcellular location">
    <subcellularLocation>
        <location evidence="1">Membrane</location>
        <topology evidence="1">Single-pass type I membrane protein</topology>
    </subcellularLocation>
</comment>
<dbReference type="Gene3D" id="3.80.10.10">
    <property type="entry name" value="Ribonuclease Inhibitor"/>
    <property type="match status" value="2"/>
</dbReference>
<evidence type="ECO:0000256" key="9">
    <source>
        <dbReference type="ARBA" id="ARBA00023180"/>
    </source>
</evidence>
<keyword evidence="5 10" id="KW-0732">Signal</keyword>
<evidence type="ECO:0000256" key="8">
    <source>
        <dbReference type="ARBA" id="ARBA00023136"/>
    </source>
</evidence>
<dbReference type="SUPFAM" id="SSF52058">
    <property type="entry name" value="L domain-like"/>
    <property type="match status" value="1"/>
</dbReference>
<dbReference type="OrthoDB" id="676979at2759"/>
<dbReference type="Pfam" id="PF00560">
    <property type="entry name" value="LRR_1"/>
    <property type="match status" value="4"/>
</dbReference>
<dbReference type="InterPro" id="IPR013210">
    <property type="entry name" value="LRR_N_plant-typ"/>
</dbReference>
<evidence type="ECO:0000256" key="5">
    <source>
        <dbReference type="ARBA" id="ARBA00022729"/>
    </source>
</evidence>
<dbReference type="STRING" id="93759.A0A1R3HH47"/>
<keyword evidence="3" id="KW-0433">Leucine-rich repeat</keyword>
<keyword evidence="7" id="KW-1133">Transmembrane helix</keyword>
<dbReference type="Pfam" id="PF08263">
    <property type="entry name" value="LRRNT_2"/>
    <property type="match status" value="1"/>
</dbReference>
<dbReference type="InterPro" id="IPR001611">
    <property type="entry name" value="Leu-rich_rpt"/>
</dbReference>
<keyword evidence="13" id="KW-1185">Reference proteome</keyword>
<evidence type="ECO:0000256" key="2">
    <source>
        <dbReference type="ARBA" id="ARBA00009592"/>
    </source>
</evidence>
<feature type="chain" id="PRO_5012819806" description="Leucine-rich repeat-containing N-terminal plant-type domain-containing protein" evidence="10">
    <location>
        <begin position="29"/>
        <end position="232"/>
    </location>
</feature>
<evidence type="ECO:0000313" key="13">
    <source>
        <dbReference type="Proteomes" id="UP000187203"/>
    </source>
</evidence>
<evidence type="ECO:0000256" key="6">
    <source>
        <dbReference type="ARBA" id="ARBA00022737"/>
    </source>
</evidence>
<feature type="domain" description="Leucine-rich repeat-containing N-terminal plant-type" evidence="11">
    <location>
        <begin position="36"/>
        <end position="73"/>
    </location>
</feature>
<keyword evidence="9" id="KW-0325">Glycoprotein</keyword>
<organism evidence="12 13">
    <name type="scientific">Corchorus olitorius</name>
    <dbReference type="NCBI Taxonomy" id="93759"/>
    <lineage>
        <taxon>Eukaryota</taxon>
        <taxon>Viridiplantae</taxon>
        <taxon>Streptophyta</taxon>
        <taxon>Embryophyta</taxon>
        <taxon>Tracheophyta</taxon>
        <taxon>Spermatophyta</taxon>
        <taxon>Magnoliopsida</taxon>
        <taxon>eudicotyledons</taxon>
        <taxon>Gunneridae</taxon>
        <taxon>Pentapetalae</taxon>
        <taxon>rosids</taxon>
        <taxon>malvids</taxon>
        <taxon>Malvales</taxon>
        <taxon>Malvaceae</taxon>
        <taxon>Grewioideae</taxon>
        <taxon>Apeibeae</taxon>
        <taxon>Corchorus</taxon>
    </lineage>
</organism>
<name>A0A1R3HH47_9ROSI</name>
<evidence type="ECO:0000256" key="4">
    <source>
        <dbReference type="ARBA" id="ARBA00022692"/>
    </source>
</evidence>
<reference evidence="13" key="1">
    <citation type="submission" date="2013-09" db="EMBL/GenBank/DDBJ databases">
        <title>Corchorus olitorius genome sequencing.</title>
        <authorList>
            <person name="Alam M."/>
            <person name="Haque M.S."/>
            <person name="Islam M.S."/>
            <person name="Emdad E.M."/>
            <person name="Islam M.M."/>
            <person name="Ahmed B."/>
            <person name="Halim A."/>
            <person name="Hossen Q.M.M."/>
            <person name="Hossain M.Z."/>
            <person name="Ahmed R."/>
            <person name="Khan M.M."/>
            <person name="Islam R."/>
            <person name="Rashid M.M."/>
            <person name="Khan S.A."/>
            <person name="Rahman M.S."/>
            <person name="Alam M."/>
            <person name="Yahiya A.S."/>
            <person name="Khan M.S."/>
            <person name="Azam M.S."/>
            <person name="Haque T."/>
            <person name="Lashkar M.Z.H."/>
            <person name="Akhand A.I."/>
            <person name="Morshed G."/>
            <person name="Roy S."/>
            <person name="Uddin K.S."/>
            <person name="Rabeya T."/>
            <person name="Hossain A.S."/>
            <person name="Chowdhury A."/>
            <person name="Snigdha A.R."/>
            <person name="Mortoza M.S."/>
            <person name="Matin S.A."/>
            <person name="Hoque S.M.E."/>
            <person name="Islam M.K."/>
            <person name="Roy D.K."/>
            <person name="Haider R."/>
            <person name="Moosa M.M."/>
            <person name="Elias S.M."/>
            <person name="Hasan A.M."/>
            <person name="Jahan S."/>
            <person name="Shafiuddin M."/>
            <person name="Mahmood N."/>
            <person name="Shommy N.S."/>
        </authorList>
    </citation>
    <scope>NUCLEOTIDE SEQUENCE [LARGE SCALE GENOMIC DNA]</scope>
    <source>
        <strain evidence="13">cv. O-4</strain>
    </source>
</reference>
<keyword evidence="4" id="KW-0812">Transmembrane</keyword>
<keyword evidence="8" id="KW-0472">Membrane</keyword>
<evidence type="ECO:0000256" key="10">
    <source>
        <dbReference type="SAM" id="SignalP"/>
    </source>
</evidence>
<evidence type="ECO:0000256" key="3">
    <source>
        <dbReference type="ARBA" id="ARBA00022614"/>
    </source>
</evidence>
<evidence type="ECO:0000256" key="1">
    <source>
        <dbReference type="ARBA" id="ARBA00004479"/>
    </source>
</evidence>
<dbReference type="InterPro" id="IPR053211">
    <property type="entry name" value="DNA_repair-toleration"/>
</dbReference>
<feature type="signal peptide" evidence="10">
    <location>
        <begin position="1"/>
        <end position="28"/>
    </location>
</feature>
<dbReference type="GO" id="GO:0016020">
    <property type="term" value="C:membrane"/>
    <property type="evidence" value="ECO:0007669"/>
    <property type="project" value="UniProtKB-SubCell"/>
</dbReference>
<evidence type="ECO:0000259" key="11">
    <source>
        <dbReference type="Pfam" id="PF08263"/>
    </source>
</evidence>
<accession>A0A1R3HH47</accession>
<dbReference type="Proteomes" id="UP000187203">
    <property type="component" value="Unassembled WGS sequence"/>
</dbReference>
<dbReference type="AlphaFoldDB" id="A0A1R3HH47"/>
<comment type="caution">
    <text evidence="12">The sequence shown here is derived from an EMBL/GenBank/DDBJ whole genome shotgun (WGS) entry which is preliminary data.</text>
</comment>
<gene>
    <name evidence="12" type="ORF">COLO4_28974</name>
</gene>
<evidence type="ECO:0000313" key="12">
    <source>
        <dbReference type="EMBL" id="OMO69649.1"/>
    </source>
</evidence>
<sequence length="232" mass="25701">MASRSKIMSWLWCAIVLVVGCFSTSVAAITIKGKETDREALLAIKSQIRHDPLGVTSSWNNSVALCSWEGITCGRKHQRVTMLGFRHKQLTATLSPYVGNLSFLRYIDLGNNSFDGFIPLEIGQLSMLQILVLSYNSFQGTIPANLSHCSTLTWFSANRNNLVGNIPAELGDLLKLEVLYLHFNDLTGLLPTSLGNISTLQRLYLYNNHLQGRVPATLGLLKSQSISRKSPY</sequence>